<evidence type="ECO:0000256" key="7">
    <source>
        <dbReference type="ARBA" id="ARBA00023242"/>
    </source>
</evidence>
<dbReference type="GO" id="GO:0070411">
    <property type="term" value="F:I-SMAD binding"/>
    <property type="evidence" value="ECO:0007669"/>
    <property type="project" value="TreeGrafter"/>
</dbReference>
<dbReference type="PROSITE" id="PS51076">
    <property type="entry name" value="MH2"/>
    <property type="match status" value="1"/>
</dbReference>
<gene>
    <name evidence="11" type="ORF">O3M35_010149</name>
</gene>
<dbReference type="GO" id="GO:0000981">
    <property type="term" value="F:DNA-binding transcription factor activity, RNA polymerase II-specific"/>
    <property type="evidence" value="ECO:0007669"/>
    <property type="project" value="TreeGrafter"/>
</dbReference>
<keyword evidence="2 8" id="KW-0963">Cytoplasm</keyword>
<dbReference type="GO" id="GO:0009791">
    <property type="term" value="P:post-embryonic development"/>
    <property type="evidence" value="ECO:0007669"/>
    <property type="project" value="UniProtKB-ARBA"/>
</dbReference>
<dbReference type="InterPro" id="IPR001132">
    <property type="entry name" value="SMAD_dom_Dwarfin-type"/>
</dbReference>
<dbReference type="InterPro" id="IPR003619">
    <property type="entry name" value="MAD_homology1_Dwarfin-type"/>
</dbReference>
<dbReference type="Pfam" id="PF03166">
    <property type="entry name" value="MH2"/>
    <property type="match status" value="1"/>
</dbReference>
<dbReference type="InterPro" id="IPR036578">
    <property type="entry name" value="SMAD_MH1_sf"/>
</dbReference>
<dbReference type="CDD" id="cd10985">
    <property type="entry name" value="MH2_SMAD_2_3"/>
    <property type="match status" value="1"/>
</dbReference>
<dbReference type="SUPFAM" id="SSF56366">
    <property type="entry name" value="SMAD MH1 domain"/>
    <property type="match status" value="1"/>
</dbReference>
<keyword evidence="12" id="KW-1185">Reference proteome</keyword>
<keyword evidence="7 8" id="KW-0539">Nucleus</keyword>
<proteinExistence type="inferred from homology"/>
<evidence type="ECO:0000256" key="8">
    <source>
        <dbReference type="RuleBase" id="RU361195"/>
    </source>
</evidence>
<accession>A0AAW1CY75</accession>
<evidence type="ECO:0000313" key="11">
    <source>
        <dbReference type="EMBL" id="KAK9503629.1"/>
    </source>
</evidence>
<evidence type="ECO:0000256" key="2">
    <source>
        <dbReference type="ARBA" id="ARBA00022490"/>
    </source>
</evidence>
<evidence type="ECO:0000256" key="4">
    <source>
        <dbReference type="ARBA" id="ARBA00022833"/>
    </source>
</evidence>
<dbReference type="GO" id="GO:0009653">
    <property type="term" value="P:anatomical structure morphogenesis"/>
    <property type="evidence" value="ECO:0007669"/>
    <property type="project" value="TreeGrafter"/>
</dbReference>
<dbReference type="EMBL" id="JAPXFL010000007">
    <property type="protein sequence ID" value="KAK9503629.1"/>
    <property type="molecule type" value="Genomic_DNA"/>
</dbReference>
<dbReference type="GO" id="GO:0032924">
    <property type="term" value="P:activin receptor signaling pathway"/>
    <property type="evidence" value="ECO:0007669"/>
    <property type="project" value="TreeGrafter"/>
</dbReference>
<keyword evidence="5 8" id="KW-0805">Transcription regulation</keyword>
<dbReference type="PANTHER" id="PTHR13703">
    <property type="entry name" value="SMAD"/>
    <property type="match status" value="1"/>
</dbReference>
<keyword evidence="6 8" id="KW-0804">Transcription</keyword>
<dbReference type="Gene3D" id="3.90.520.10">
    <property type="entry name" value="SMAD MH1 domain"/>
    <property type="match status" value="1"/>
</dbReference>
<evidence type="ECO:0000256" key="3">
    <source>
        <dbReference type="ARBA" id="ARBA00022723"/>
    </source>
</evidence>
<dbReference type="SUPFAM" id="SSF49879">
    <property type="entry name" value="SMAD/FHA domain"/>
    <property type="match status" value="1"/>
</dbReference>
<evidence type="ECO:0000256" key="5">
    <source>
        <dbReference type="ARBA" id="ARBA00023015"/>
    </source>
</evidence>
<sequence length="396" mass="44098">MSSMLPFTPPIVKRLLGWKKIPGEEKWSEKAVKSLVKKLKKSNGLDELEKAVTTQDPTTKCIVISSARPDKGDLTYCRGAVVSQRKGLPHVIYCRLWRWPTLHSHHEIAPIETCTYGFGHKRDEVCVNPYHYSKVEHPSVGVVVGRVEGTVVEGQAGPGPAETSGYISEDADNMDQSDTTIAGLSPTPAVDTQPVMYCEPLFWCSISYYELNTRVGETFHASQPSISVDGFTDPSNSERFCLGLLSNVNRNSVVEQIRRHIGKGVRLYYIGGEVFAECLSDSAIFVQSPNCNQRYGWHPATVCKIPPGCNLKIFNNQEFAALLSQSVGQGFEAVYQLTRMCTIRMSFVKGWGAEYRRQTVTSTPCWIELHLNGPLQWLDRVLTQMGSPRLPCSSMS</sequence>
<keyword evidence="4" id="KW-0862">Zinc</keyword>
<dbReference type="GO" id="GO:0051239">
    <property type="term" value="P:regulation of multicellular organismal process"/>
    <property type="evidence" value="ECO:0007669"/>
    <property type="project" value="UniProtKB-ARBA"/>
</dbReference>
<feature type="domain" description="MH2" evidence="10">
    <location>
        <begin position="203"/>
        <end position="396"/>
    </location>
</feature>
<dbReference type="GO" id="GO:0030154">
    <property type="term" value="P:cell differentiation"/>
    <property type="evidence" value="ECO:0007669"/>
    <property type="project" value="TreeGrafter"/>
</dbReference>
<comment type="caution">
    <text evidence="11">The sequence shown here is derived from an EMBL/GenBank/DDBJ whole genome shotgun (WGS) entry which is preliminary data.</text>
</comment>
<dbReference type="SMART" id="SM00524">
    <property type="entry name" value="DWB"/>
    <property type="match status" value="1"/>
</dbReference>
<dbReference type="GO" id="GO:0045944">
    <property type="term" value="P:positive regulation of transcription by RNA polymerase II"/>
    <property type="evidence" value="ECO:0007669"/>
    <property type="project" value="TreeGrafter"/>
</dbReference>
<dbReference type="GO" id="GO:0046872">
    <property type="term" value="F:metal ion binding"/>
    <property type="evidence" value="ECO:0007669"/>
    <property type="project" value="UniProtKB-KW"/>
</dbReference>
<dbReference type="AlphaFoldDB" id="A0AAW1CY75"/>
<dbReference type="Gene3D" id="2.60.200.10">
    <property type="match status" value="1"/>
</dbReference>
<dbReference type="InterPro" id="IPR008984">
    <property type="entry name" value="SMAD_FHA_dom_sf"/>
</dbReference>
<dbReference type="SMART" id="SM00523">
    <property type="entry name" value="DWA"/>
    <property type="match status" value="1"/>
</dbReference>
<feature type="domain" description="MH1" evidence="9">
    <location>
        <begin position="10"/>
        <end position="141"/>
    </location>
</feature>
<evidence type="ECO:0000256" key="6">
    <source>
        <dbReference type="ARBA" id="ARBA00023163"/>
    </source>
</evidence>
<organism evidence="11 12">
    <name type="scientific">Rhynocoris fuscipes</name>
    <dbReference type="NCBI Taxonomy" id="488301"/>
    <lineage>
        <taxon>Eukaryota</taxon>
        <taxon>Metazoa</taxon>
        <taxon>Ecdysozoa</taxon>
        <taxon>Arthropoda</taxon>
        <taxon>Hexapoda</taxon>
        <taxon>Insecta</taxon>
        <taxon>Pterygota</taxon>
        <taxon>Neoptera</taxon>
        <taxon>Paraneoptera</taxon>
        <taxon>Hemiptera</taxon>
        <taxon>Heteroptera</taxon>
        <taxon>Panheteroptera</taxon>
        <taxon>Cimicomorpha</taxon>
        <taxon>Reduviidae</taxon>
        <taxon>Harpactorinae</taxon>
        <taxon>Harpactorini</taxon>
        <taxon>Rhynocoris</taxon>
    </lineage>
</organism>
<dbReference type="PROSITE" id="PS51075">
    <property type="entry name" value="MH1"/>
    <property type="match status" value="1"/>
</dbReference>
<dbReference type="Pfam" id="PF03165">
    <property type="entry name" value="MH1"/>
    <property type="match status" value="1"/>
</dbReference>
<evidence type="ECO:0000313" key="12">
    <source>
        <dbReference type="Proteomes" id="UP001461498"/>
    </source>
</evidence>
<keyword evidence="3" id="KW-0479">Metal-binding</keyword>
<name>A0AAW1CY75_9HEMI</name>
<dbReference type="GO" id="GO:0071144">
    <property type="term" value="C:heteromeric SMAD protein complex"/>
    <property type="evidence" value="ECO:0007669"/>
    <property type="project" value="TreeGrafter"/>
</dbReference>
<evidence type="ECO:0000259" key="9">
    <source>
        <dbReference type="PROSITE" id="PS51075"/>
    </source>
</evidence>
<evidence type="ECO:0000256" key="1">
    <source>
        <dbReference type="ARBA" id="ARBA00005545"/>
    </source>
</evidence>
<dbReference type="Proteomes" id="UP001461498">
    <property type="component" value="Unassembled WGS sequence"/>
</dbReference>
<reference evidence="11 12" key="1">
    <citation type="submission" date="2022-12" db="EMBL/GenBank/DDBJ databases">
        <title>Chromosome-level genome assembly of true bugs.</title>
        <authorList>
            <person name="Ma L."/>
            <person name="Li H."/>
        </authorList>
    </citation>
    <scope>NUCLEOTIDE SEQUENCE [LARGE SCALE GENOMIC DNA]</scope>
    <source>
        <strain evidence="11">Lab_2022b</strain>
    </source>
</reference>
<dbReference type="InterPro" id="IPR013790">
    <property type="entry name" value="Dwarfin"/>
</dbReference>
<dbReference type="InterPro" id="IPR017855">
    <property type="entry name" value="SMAD-like_dom_sf"/>
</dbReference>
<dbReference type="GO" id="GO:0005737">
    <property type="term" value="C:cytoplasm"/>
    <property type="evidence" value="ECO:0007669"/>
    <property type="project" value="UniProtKB-SubCell"/>
</dbReference>
<dbReference type="InterPro" id="IPR013019">
    <property type="entry name" value="MAD_homology_MH1"/>
</dbReference>
<protein>
    <recommendedName>
        <fullName evidence="8">Mothers against decapentaplegic homolog</fullName>
        <shortName evidence="8">MAD homolog</shortName>
        <shortName evidence="8">Mothers against DPP homolog</shortName>
    </recommendedName>
    <alternativeName>
        <fullName evidence="8">SMAD family member</fullName>
    </alternativeName>
</protein>
<dbReference type="GO" id="GO:0000978">
    <property type="term" value="F:RNA polymerase II cis-regulatory region sequence-specific DNA binding"/>
    <property type="evidence" value="ECO:0007669"/>
    <property type="project" value="TreeGrafter"/>
</dbReference>
<evidence type="ECO:0000259" key="10">
    <source>
        <dbReference type="PROSITE" id="PS51076"/>
    </source>
</evidence>
<comment type="similarity">
    <text evidence="1 8">Belongs to the dwarfin/SMAD family.</text>
</comment>
<comment type="subcellular location">
    <subcellularLocation>
        <location evidence="8">Cytoplasm</location>
    </subcellularLocation>
    <subcellularLocation>
        <location evidence="8">Nucleus</location>
    </subcellularLocation>
</comment>
<dbReference type="FunFam" id="2.60.200.10:FF:000001">
    <property type="entry name" value="Mothers against decapentaplegic homolog"/>
    <property type="match status" value="1"/>
</dbReference>
<dbReference type="GO" id="GO:0050793">
    <property type="term" value="P:regulation of developmental process"/>
    <property type="evidence" value="ECO:0007669"/>
    <property type="project" value="UniProtKB-ARBA"/>
</dbReference>
<dbReference type="GO" id="GO:0060395">
    <property type="term" value="P:SMAD protein signal transduction"/>
    <property type="evidence" value="ECO:0007669"/>
    <property type="project" value="TreeGrafter"/>
</dbReference>
<dbReference type="PANTHER" id="PTHR13703:SF25">
    <property type="entry name" value="MOTHERS AGAINST DECAPENTAPLEGIC HOMOLOG"/>
    <property type="match status" value="1"/>
</dbReference>